<proteinExistence type="predicted"/>
<dbReference type="EMBL" id="WKPR01000009">
    <property type="protein sequence ID" value="MSB20006.1"/>
    <property type="molecule type" value="Genomic_DNA"/>
</dbReference>
<accession>A0A6I2R4A5</accession>
<organism evidence="1 2">
    <name type="scientific">Flavonifractor plautii</name>
    <name type="common">Fusobacterium plautii</name>
    <dbReference type="NCBI Taxonomy" id="292800"/>
    <lineage>
        <taxon>Bacteria</taxon>
        <taxon>Bacillati</taxon>
        <taxon>Bacillota</taxon>
        <taxon>Clostridia</taxon>
        <taxon>Eubacteriales</taxon>
        <taxon>Oscillospiraceae</taxon>
        <taxon>Flavonifractor</taxon>
    </lineage>
</organism>
<dbReference type="RefSeq" id="WP_108981752.1">
    <property type="nucleotide sequence ID" value="NZ_JAQLWY010000020.1"/>
</dbReference>
<dbReference type="Proteomes" id="UP000434475">
    <property type="component" value="Unassembled WGS sequence"/>
</dbReference>
<gene>
    <name evidence="1" type="ORF">GKE97_10810</name>
</gene>
<reference evidence="1 2" key="1">
    <citation type="journal article" date="2019" name="Nat. Med.">
        <title>A library of human gut bacterial isolates paired with longitudinal multiomics data enables mechanistic microbiome research.</title>
        <authorList>
            <person name="Poyet M."/>
            <person name="Groussin M."/>
            <person name="Gibbons S.M."/>
            <person name="Avila-Pacheco J."/>
            <person name="Jiang X."/>
            <person name="Kearney S.M."/>
            <person name="Perrotta A.R."/>
            <person name="Berdy B."/>
            <person name="Zhao S."/>
            <person name="Lieberman T.D."/>
            <person name="Swanson P.K."/>
            <person name="Smith M."/>
            <person name="Roesemann S."/>
            <person name="Alexander J.E."/>
            <person name="Rich S.A."/>
            <person name="Livny J."/>
            <person name="Vlamakis H."/>
            <person name="Clish C."/>
            <person name="Bullock K."/>
            <person name="Deik A."/>
            <person name="Scott J."/>
            <person name="Pierce K.A."/>
            <person name="Xavier R.J."/>
            <person name="Alm E.J."/>
        </authorList>
    </citation>
    <scope>NUCLEOTIDE SEQUENCE [LARGE SCALE GENOMIC DNA]</scope>
    <source>
        <strain evidence="1 2">BIOML-A2</strain>
    </source>
</reference>
<sequence>MERITLKPRWVYDIEFSGMEDCRRILITDLDDETITGLAADGEFVTLAKDAIEDIRLAKLDRAEAQIWRAITVLVEDHQAAQRRLDEETRYMGRLESAITTLLEGLTD</sequence>
<name>A0A6I2R4A5_FLAPL</name>
<comment type="caution">
    <text evidence="1">The sequence shown here is derived from an EMBL/GenBank/DDBJ whole genome shotgun (WGS) entry which is preliminary data.</text>
</comment>
<protein>
    <submittedName>
        <fullName evidence="1">Uncharacterized protein</fullName>
    </submittedName>
</protein>
<dbReference type="AlphaFoldDB" id="A0A6I2R4A5"/>
<evidence type="ECO:0000313" key="1">
    <source>
        <dbReference type="EMBL" id="MSB20006.1"/>
    </source>
</evidence>
<evidence type="ECO:0000313" key="2">
    <source>
        <dbReference type="Proteomes" id="UP000434475"/>
    </source>
</evidence>